<evidence type="ECO:0000313" key="2">
    <source>
        <dbReference type="EMBL" id="KAG2185728.1"/>
    </source>
</evidence>
<evidence type="ECO:0000313" key="3">
    <source>
        <dbReference type="Proteomes" id="UP000654370"/>
    </source>
</evidence>
<gene>
    <name evidence="2" type="ORF">INT43_002163</name>
</gene>
<dbReference type="GO" id="GO:0047443">
    <property type="term" value="F:4-hydroxy-4-methyl-2-oxoglutarate aldolase activity"/>
    <property type="evidence" value="ECO:0007669"/>
    <property type="project" value="TreeGrafter"/>
</dbReference>
<proteinExistence type="predicted"/>
<dbReference type="AlphaFoldDB" id="A0A8H7Q5N5"/>
<dbReference type="GO" id="GO:0046872">
    <property type="term" value="F:metal ion binding"/>
    <property type="evidence" value="ECO:0007669"/>
    <property type="project" value="UniProtKB-KW"/>
</dbReference>
<dbReference type="Pfam" id="PF03737">
    <property type="entry name" value="RraA-like"/>
    <property type="match status" value="1"/>
</dbReference>
<dbReference type="Gene3D" id="3.50.30.40">
    <property type="entry name" value="Ribonuclease E inhibitor RraA/RraA-like"/>
    <property type="match status" value="1"/>
</dbReference>
<dbReference type="PANTHER" id="PTHR33254:SF4">
    <property type="entry name" value="4-HYDROXY-4-METHYL-2-OXOGLUTARATE ALDOLASE 3-RELATED"/>
    <property type="match status" value="1"/>
</dbReference>
<dbReference type="SUPFAM" id="SSF89562">
    <property type="entry name" value="RraA-like"/>
    <property type="match status" value="1"/>
</dbReference>
<dbReference type="Proteomes" id="UP000654370">
    <property type="component" value="Unassembled WGS sequence"/>
</dbReference>
<dbReference type="InterPro" id="IPR036704">
    <property type="entry name" value="RraA/RraA-like_sf"/>
</dbReference>
<organism evidence="2 3">
    <name type="scientific">Mortierella isabellina</name>
    <name type="common">Filamentous fungus</name>
    <name type="synonym">Umbelopsis isabellina</name>
    <dbReference type="NCBI Taxonomy" id="91625"/>
    <lineage>
        <taxon>Eukaryota</taxon>
        <taxon>Fungi</taxon>
        <taxon>Fungi incertae sedis</taxon>
        <taxon>Mucoromycota</taxon>
        <taxon>Mucoromycotina</taxon>
        <taxon>Umbelopsidomycetes</taxon>
        <taxon>Umbelopsidales</taxon>
        <taxon>Umbelopsidaceae</taxon>
        <taxon>Umbelopsis</taxon>
    </lineage>
</organism>
<feature type="binding site" evidence="1">
    <location>
        <position position="119"/>
    </location>
    <ligand>
        <name>Mg(2+)</name>
        <dbReference type="ChEBI" id="CHEBI:18420"/>
    </ligand>
</feature>
<keyword evidence="1" id="KW-0460">Magnesium</keyword>
<accession>A0A8H7Q5N5</accession>
<reference evidence="2" key="1">
    <citation type="submission" date="2020-12" db="EMBL/GenBank/DDBJ databases">
        <title>Metabolic potential, ecology and presence of endohyphal bacteria is reflected in genomic diversity of Mucoromycotina.</title>
        <authorList>
            <person name="Muszewska A."/>
            <person name="Okrasinska A."/>
            <person name="Steczkiewicz K."/>
            <person name="Drgas O."/>
            <person name="Orlowska M."/>
            <person name="Perlinska-Lenart U."/>
            <person name="Aleksandrzak-Piekarczyk T."/>
            <person name="Szatraj K."/>
            <person name="Zielenkiewicz U."/>
            <person name="Pilsyk S."/>
            <person name="Malc E."/>
            <person name="Mieczkowski P."/>
            <person name="Kruszewska J.S."/>
            <person name="Biernat P."/>
            <person name="Pawlowska J."/>
        </authorList>
    </citation>
    <scope>NUCLEOTIDE SEQUENCE</scope>
    <source>
        <strain evidence="2">WA0000067209</strain>
    </source>
</reference>
<feature type="binding site" evidence="1">
    <location>
        <begin position="96"/>
        <end position="99"/>
    </location>
    <ligand>
        <name>substrate</name>
    </ligand>
</feature>
<sequence length="242" mass="26077">MPQFQKLANYSTCEIADALLKLGHKPWAGYLADIEMWSPTYCSGDTKILGSAYTVKMVDKEDSSSPTPSQHFADAAPEGSVIVISAPADSKNGVWGGLMSASAKAKNVRGVVVDGRIRDLAEHRVMGMPVSIAKYVQLYQTTKGLKCFEQVFARSHSILSLGAMLRPSELNVPVTMSTCPVTVHPGDVIVGDQDGVVCVPQDLIDQVVASCDKYVTIDNQCMVDISKGKGVQETFAKYRGSK</sequence>
<dbReference type="CDD" id="cd16841">
    <property type="entry name" value="RraA_family"/>
    <property type="match status" value="1"/>
</dbReference>
<comment type="caution">
    <text evidence="2">The sequence shown here is derived from an EMBL/GenBank/DDBJ whole genome shotgun (WGS) entry which is preliminary data.</text>
</comment>
<dbReference type="GO" id="GO:0008948">
    <property type="term" value="F:oxaloacetate decarboxylase activity"/>
    <property type="evidence" value="ECO:0007669"/>
    <property type="project" value="TreeGrafter"/>
</dbReference>
<dbReference type="OrthoDB" id="1476984at2759"/>
<dbReference type="InterPro" id="IPR005493">
    <property type="entry name" value="RraA/RraA-like"/>
</dbReference>
<dbReference type="PANTHER" id="PTHR33254">
    <property type="entry name" value="4-HYDROXY-4-METHYL-2-OXOGLUTARATE ALDOLASE 3-RELATED"/>
    <property type="match status" value="1"/>
</dbReference>
<feature type="binding site" evidence="1">
    <location>
        <position position="118"/>
    </location>
    <ligand>
        <name>substrate</name>
    </ligand>
</feature>
<keyword evidence="3" id="KW-1185">Reference proteome</keyword>
<keyword evidence="1" id="KW-0479">Metal-binding</keyword>
<name>A0A8H7Q5N5_MORIS</name>
<comment type="cofactor">
    <cofactor evidence="1">
        <name>Mg(2+)</name>
        <dbReference type="ChEBI" id="CHEBI:18420"/>
    </cofactor>
</comment>
<dbReference type="EMBL" id="JAEPQZ010000001">
    <property type="protein sequence ID" value="KAG2185728.1"/>
    <property type="molecule type" value="Genomic_DNA"/>
</dbReference>
<evidence type="ECO:0000256" key="1">
    <source>
        <dbReference type="PIRSR" id="PIRSR605493-1"/>
    </source>
</evidence>
<protein>
    <submittedName>
        <fullName evidence="2">Uncharacterized protein</fullName>
    </submittedName>
</protein>